<dbReference type="EMBL" id="BSVB01000001">
    <property type="protein sequence ID" value="GMA96438.1"/>
    <property type="molecule type" value="Genomic_DNA"/>
</dbReference>
<sequence length="228" mass="24116">MSSRTDIPDLMPTLSAGRHRSPRRGACFMEFASYLAGERWSDHPRCTDPTLAALARAVNDTIHDDRRGDLVPHIPRVIGLRGDDARLGLLVSLRAATSALPVASMDRQRALAVAVLAALEALAVYGINEPAARDDALDALAETPDAAAWAAAHLAVWQVQASELVRHGCDAIVRAAAIGLAQACVDDADDRLAAMLVSAIDDAEAFLGRTPHPAPAPIETATREPALT</sequence>
<accession>A0ABQ6KAE3</accession>
<name>A0ABQ6KAE3_9MICO</name>
<evidence type="ECO:0000256" key="1">
    <source>
        <dbReference type="SAM" id="MobiDB-lite"/>
    </source>
</evidence>
<reference evidence="3" key="1">
    <citation type="journal article" date="2019" name="Int. J. Syst. Evol. Microbiol.">
        <title>The Global Catalogue of Microorganisms (GCM) 10K type strain sequencing project: providing services to taxonomists for standard genome sequencing and annotation.</title>
        <authorList>
            <consortium name="The Broad Institute Genomics Platform"/>
            <consortium name="The Broad Institute Genome Sequencing Center for Infectious Disease"/>
            <person name="Wu L."/>
            <person name="Ma J."/>
        </authorList>
    </citation>
    <scope>NUCLEOTIDE SEQUENCE [LARGE SCALE GENOMIC DNA]</scope>
    <source>
        <strain evidence="3">NBRC 108894</strain>
    </source>
</reference>
<feature type="region of interest" description="Disordered" evidence="1">
    <location>
        <begin position="1"/>
        <end position="20"/>
    </location>
</feature>
<evidence type="ECO:0008006" key="4">
    <source>
        <dbReference type="Google" id="ProtNLM"/>
    </source>
</evidence>
<evidence type="ECO:0000313" key="2">
    <source>
        <dbReference type="EMBL" id="GMA96438.1"/>
    </source>
</evidence>
<keyword evidence="3" id="KW-1185">Reference proteome</keyword>
<comment type="caution">
    <text evidence="2">The sequence shown here is derived from an EMBL/GenBank/DDBJ whole genome shotgun (WGS) entry which is preliminary data.</text>
</comment>
<protein>
    <recommendedName>
        <fullName evidence="4">DUF2785 domain-containing protein</fullName>
    </recommendedName>
</protein>
<organism evidence="2 3">
    <name type="scientific">Pseudolysinimonas kribbensis</name>
    <dbReference type="NCBI Taxonomy" id="433641"/>
    <lineage>
        <taxon>Bacteria</taxon>
        <taxon>Bacillati</taxon>
        <taxon>Actinomycetota</taxon>
        <taxon>Actinomycetes</taxon>
        <taxon>Micrococcales</taxon>
        <taxon>Microbacteriaceae</taxon>
        <taxon>Pseudolysinimonas</taxon>
    </lineage>
</organism>
<gene>
    <name evidence="2" type="ORF">GCM10025881_32620</name>
</gene>
<proteinExistence type="predicted"/>
<dbReference type="Proteomes" id="UP001157034">
    <property type="component" value="Unassembled WGS sequence"/>
</dbReference>
<evidence type="ECO:0000313" key="3">
    <source>
        <dbReference type="Proteomes" id="UP001157034"/>
    </source>
</evidence>
<dbReference type="RefSeq" id="WP_284255013.1">
    <property type="nucleotide sequence ID" value="NZ_BAAAQO010000004.1"/>
</dbReference>